<name>A0A4Y2W2I5_ARAVE</name>
<comment type="caution">
    <text evidence="2">The sequence shown here is derived from an EMBL/GenBank/DDBJ whole genome shotgun (WGS) entry which is preliminary data.</text>
</comment>
<feature type="region of interest" description="Disordered" evidence="1">
    <location>
        <begin position="1"/>
        <end position="27"/>
    </location>
</feature>
<dbReference type="AlphaFoldDB" id="A0A4Y2W2I5"/>
<feature type="compositionally biased region" description="Basic and acidic residues" evidence="1">
    <location>
        <begin position="9"/>
        <end position="26"/>
    </location>
</feature>
<sequence length="128" mass="14742">MEAETPAQSRRERDAATHSSRIERQTPDQTLSIMLEFTSMCLSLHMDCYVLHFQGLGTPITLKFTQTSEVEGKLLHKISELLFWEEAHDLHSRILRFGNKLSDMRYGPIRTFGRPLPLALPEINKFAL</sequence>
<protein>
    <submittedName>
        <fullName evidence="2">Uncharacterized protein</fullName>
    </submittedName>
</protein>
<evidence type="ECO:0000313" key="3">
    <source>
        <dbReference type="Proteomes" id="UP000499080"/>
    </source>
</evidence>
<evidence type="ECO:0000256" key="1">
    <source>
        <dbReference type="SAM" id="MobiDB-lite"/>
    </source>
</evidence>
<gene>
    <name evidence="2" type="ORF">AVEN_121595_1</name>
</gene>
<keyword evidence="3" id="KW-1185">Reference proteome</keyword>
<proteinExistence type="predicted"/>
<dbReference type="Proteomes" id="UP000499080">
    <property type="component" value="Unassembled WGS sequence"/>
</dbReference>
<accession>A0A4Y2W2I5</accession>
<reference evidence="2 3" key="1">
    <citation type="journal article" date="2019" name="Sci. Rep.">
        <title>Orb-weaving spider Araneus ventricosus genome elucidates the spidroin gene catalogue.</title>
        <authorList>
            <person name="Kono N."/>
            <person name="Nakamura H."/>
            <person name="Ohtoshi R."/>
            <person name="Moran D.A.P."/>
            <person name="Shinohara A."/>
            <person name="Yoshida Y."/>
            <person name="Fujiwara M."/>
            <person name="Mori M."/>
            <person name="Tomita M."/>
            <person name="Arakawa K."/>
        </authorList>
    </citation>
    <scope>NUCLEOTIDE SEQUENCE [LARGE SCALE GENOMIC DNA]</scope>
</reference>
<evidence type="ECO:0000313" key="2">
    <source>
        <dbReference type="EMBL" id="GBO30766.1"/>
    </source>
</evidence>
<organism evidence="2 3">
    <name type="scientific">Araneus ventricosus</name>
    <name type="common">Orbweaver spider</name>
    <name type="synonym">Epeira ventricosa</name>
    <dbReference type="NCBI Taxonomy" id="182803"/>
    <lineage>
        <taxon>Eukaryota</taxon>
        <taxon>Metazoa</taxon>
        <taxon>Ecdysozoa</taxon>
        <taxon>Arthropoda</taxon>
        <taxon>Chelicerata</taxon>
        <taxon>Arachnida</taxon>
        <taxon>Araneae</taxon>
        <taxon>Araneomorphae</taxon>
        <taxon>Entelegynae</taxon>
        <taxon>Araneoidea</taxon>
        <taxon>Araneidae</taxon>
        <taxon>Araneus</taxon>
    </lineage>
</organism>
<dbReference type="EMBL" id="BGPR01053978">
    <property type="protein sequence ID" value="GBO30766.1"/>
    <property type="molecule type" value="Genomic_DNA"/>
</dbReference>